<dbReference type="SFLD" id="SFLDS00029">
    <property type="entry name" value="Radical_SAM"/>
    <property type="match status" value="1"/>
</dbReference>
<dbReference type="InterPro" id="IPR013785">
    <property type="entry name" value="Aldolase_TIM"/>
</dbReference>
<feature type="compositionally biased region" description="Basic and acidic residues" evidence="9">
    <location>
        <begin position="19"/>
        <end position="29"/>
    </location>
</feature>
<dbReference type="InterPro" id="IPR003698">
    <property type="entry name" value="Lipoyl_synth"/>
</dbReference>
<feature type="binding site" evidence="8">
    <location>
        <position position="300"/>
    </location>
    <ligand>
        <name>[4Fe-4S] cluster</name>
        <dbReference type="ChEBI" id="CHEBI:49883"/>
        <label>1</label>
    </ligand>
</feature>
<evidence type="ECO:0000256" key="4">
    <source>
        <dbReference type="ARBA" id="ARBA00022723"/>
    </source>
</evidence>
<keyword evidence="5 8" id="KW-0408">Iron</keyword>
<dbReference type="PANTHER" id="PTHR10949:SF0">
    <property type="entry name" value="LIPOYL SYNTHASE, MITOCHONDRIAL"/>
    <property type="match status" value="1"/>
</dbReference>
<dbReference type="InterPro" id="IPR007197">
    <property type="entry name" value="rSAM"/>
</dbReference>
<gene>
    <name evidence="8 11" type="primary">lipA</name>
    <name evidence="11" type="ORF">VLY81_13460</name>
</gene>
<organism evidence="11 12">
    <name type="scientific">Geochorda subterranea</name>
    <dbReference type="NCBI Taxonomy" id="3109564"/>
    <lineage>
        <taxon>Bacteria</taxon>
        <taxon>Bacillati</taxon>
        <taxon>Bacillota</taxon>
        <taxon>Limnochordia</taxon>
        <taxon>Limnochordales</taxon>
        <taxon>Geochordaceae</taxon>
        <taxon>Geochorda</taxon>
    </lineage>
</organism>
<keyword evidence="1 8" id="KW-0004">4Fe-4S</keyword>
<accession>A0ABZ1BNJ9</accession>
<dbReference type="InterPro" id="IPR006638">
    <property type="entry name" value="Elp3/MiaA/NifB-like_rSAM"/>
</dbReference>
<dbReference type="SFLD" id="SFLDG01058">
    <property type="entry name" value="lipoyl_synthase_like"/>
    <property type="match status" value="1"/>
</dbReference>
<dbReference type="NCBIfam" id="NF004019">
    <property type="entry name" value="PRK05481.1"/>
    <property type="match status" value="1"/>
</dbReference>
<evidence type="ECO:0000313" key="12">
    <source>
        <dbReference type="Proteomes" id="UP001333102"/>
    </source>
</evidence>
<evidence type="ECO:0000256" key="5">
    <source>
        <dbReference type="ARBA" id="ARBA00023004"/>
    </source>
</evidence>
<feature type="binding site" evidence="8">
    <location>
        <position position="70"/>
    </location>
    <ligand>
        <name>[4Fe-4S] cluster</name>
        <dbReference type="ChEBI" id="CHEBI:49883"/>
        <label>1</label>
    </ligand>
</feature>
<dbReference type="SUPFAM" id="SSF102114">
    <property type="entry name" value="Radical SAM enzymes"/>
    <property type="match status" value="1"/>
</dbReference>
<reference evidence="12" key="1">
    <citation type="submission" date="2023-12" db="EMBL/GenBank/DDBJ databases">
        <title>Novel isolates from deep terrestrial aquifers shed light on the physiology and ecology of the class Limnochordia.</title>
        <authorList>
            <person name="Karnachuk O.V."/>
            <person name="Lukina A.P."/>
            <person name="Avakyan M.R."/>
            <person name="Kadnikov V."/>
            <person name="Begmatov S."/>
            <person name="Beletsky A.V."/>
            <person name="Mardanov A.V."/>
            <person name="Ravin N.V."/>
        </authorList>
    </citation>
    <scope>NUCLEOTIDE SEQUENCE [LARGE SCALE GENOMIC DNA]</scope>
    <source>
        <strain evidence="12">LN</strain>
    </source>
</reference>
<dbReference type="InterPro" id="IPR058240">
    <property type="entry name" value="rSAM_sf"/>
</dbReference>
<keyword evidence="3 8" id="KW-0949">S-adenosyl-L-methionine</keyword>
<feature type="region of interest" description="Disordered" evidence="9">
    <location>
        <begin position="1"/>
        <end position="29"/>
    </location>
</feature>
<dbReference type="CDD" id="cd01335">
    <property type="entry name" value="Radical_SAM"/>
    <property type="match status" value="1"/>
</dbReference>
<name>A0ABZ1BNJ9_9FIRM</name>
<dbReference type="RefSeq" id="WP_324668729.1">
    <property type="nucleotide sequence ID" value="NZ_CP141614.1"/>
</dbReference>
<evidence type="ECO:0000256" key="1">
    <source>
        <dbReference type="ARBA" id="ARBA00022485"/>
    </source>
</evidence>
<comment type="cofactor">
    <cofactor evidence="8">
        <name>[4Fe-4S] cluster</name>
        <dbReference type="ChEBI" id="CHEBI:49883"/>
    </cofactor>
    <text evidence="8">Binds 2 [4Fe-4S] clusters per subunit. One cluster is coordinated with 3 cysteines and an exchangeable S-adenosyl-L-methionine.</text>
</comment>
<dbReference type="Gene3D" id="3.20.20.70">
    <property type="entry name" value="Aldolase class I"/>
    <property type="match status" value="1"/>
</dbReference>
<evidence type="ECO:0000256" key="3">
    <source>
        <dbReference type="ARBA" id="ARBA00022691"/>
    </source>
</evidence>
<dbReference type="EC" id="2.8.1.8" evidence="8"/>
<keyword evidence="4 8" id="KW-0479">Metal-binding</keyword>
<keyword evidence="6 8" id="KW-0411">Iron-sulfur</keyword>
<dbReference type="EMBL" id="CP141614">
    <property type="protein sequence ID" value="WRP14410.1"/>
    <property type="molecule type" value="Genomic_DNA"/>
</dbReference>
<dbReference type="PROSITE" id="PS51918">
    <property type="entry name" value="RADICAL_SAM"/>
    <property type="match status" value="1"/>
</dbReference>
<dbReference type="GO" id="GO:0016992">
    <property type="term" value="F:lipoate synthase activity"/>
    <property type="evidence" value="ECO:0007669"/>
    <property type="project" value="UniProtKB-EC"/>
</dbReference>
<dbReference type="PIRSF" id="PIRSF005963">
    <property type="entry name" value="Lipoyl_synth"/>
    <property type="match status" value="1"/>
</dbReference>
<keyword evidence="8" id="KW-0963">Cytoplasm</keyword>
<dbReference type="NCBIfam" id="NF009544">
    <property type="entry name" value="PRK12928.1"/>
    <property type="match status" value="1"/>
</dbReference>
<feature type="binding site" evidence="8">
    <location>
        <position position="92"/>
    </location>
    <ligand>
        <name>[4Fe-4S] cluster</name>
        <dbReference type="ChEBI" id="CHEBI:49883"/>
        <label>2</label>
        <note>4Fe-4S-S-AdoMet</note>
    </ligand>
</feature>
<dbReference type="Proteomes" id="UP001333102">
    <property type="component" value="Chromosome"/>
</dbReference>
<sequence length="313" mass="34866">MPAMEAPRVKVVPGGLRKRPLDDGRPRPKPEWLKVPLPGGPTYAFVSGVVKQLGLFTVCQEARCPNVAECWGHGTATFMLLGSVCTRACKFCAVSTGNPRGLLDPTEPDRVAEAVARLRLEYVVLTSVDRDDLPDGGAGHFAQAVRAIKARAPWVRVEALTPDFRGDRRAVATVMESGLDVFANNVETVRRLTPRVRDPRAGYDQTLQVLAFAKRYRPEVLTKSSLMLGLGETDEEIRQAMRDLRAVGVDILTLGQYLRPSPSHLPVERYVTPAEFDRYRQWGYEEGFVEVFSGPLVRSSYRAERVFKEARAR</sequence>
<dbReference type="HAMAP" id="MF_00206">
    <property type="entry name" value="Lipoyl_synth"/>
    <property type="match status" value="1"/>
</dbReference>
<evidence type="ECO:0000313" key="11">
    <source>
        <dbReference type="EMBL" id="WRP14410.1"/>
    </source>
</evidence>
<comment type="subcellular location">
    <subcellularLocation>
        <location evidence="8">Cytoplasm</location>
    </subcellularLocation>
</comment>
<comment type="similarity">
    <text evidence="8">Belongs to the radical SAM superfamily. Lipoyl synthase family.</text>
</comment>
<proteinExistence type="inferred from homology"/>
<feature type="binding site" evidence="8">
    <location>
        <position position="89"/>
    </location>
    <ligand>
        <name>[4Fe-4S] cluster</name>
        <dbReference type="ChEBI" id="CHEBI:49883"/>
        <label>2</label>
        <note>4Fe-4S-S-AdoMet</note>
    </ligand>
</feature>
<evidence type="ECO:0000259" key="10">
    <source>
        <dbReference type="PROSITE" id="PS51918"/>
    </source>
</evidence>
<evidence type="ECO:0000256" key="6">
    <source>
        <dbReference type="ARBA" id="ARBA00023014"/>
    </source>
</evidence>
<protein>
    <recommendedName>
        <fullName evidence="8">Lipoyl synthase</fullName>
        <ecNumber evidence="8">2.8.1.8</ecNumber>
    </recommendedName>
    <alternativeName>
        <fullName evidence="8">Lip-syn</fullName>
        <shortName evidence="8">LS</shortName>
    </alternativeName>
    <alternativeName>
        <fullName evidence="8">Lipoate synthase</fullName>
    </alternativeName>
    <alternativeName>
        <fullName evidence="8">Lipoic acid synthase</fullName>
    </alternativeName>
    <alternativeName>
        <fullName evidence="8">Sulfur insertion protein LipA</fullName>
    </alternativeName>
</protein>
<evidence type="ECO:0000256" key="2">
    <source>
        <dbReference type="ARBA" id="ARBA00022679"/>
    </source>
</evidence>
<feature type="domain" description="Radical SAM core" evidence="10">
    <location>
        <begin position="71"/>
        <end position="289"/>
    </location>
</feature>
<feature type="binding site" evidence="8">
    <location>
        <position position="59"/>
    </location>
    <ligand>
        <name>[4Fe-4S] cluster</name>
        <dbReference type="ChEBI" id="CHEBI:49883"/>
        <label>1</label>
    </ligand>
</feature>
<evidence type="ECO:0000256" key="8">
    <source>
        <dbReference type="HAMAP-Rule" id="MF_00206"/>
    </source>
</evidence>
<feature type="binding site" evidence="8">
    <location>
        <position position="64"/>
    </location>
    <ligand>
        <name>[4Fe-4S] cluster</name>
        <dbReference type="ChEBI" id="CHEBI:49883"/>
        <label>1</label>
    </ligand>
</feature>
<comment type="catalytic activity">
    <reaction evidence="7 8">
        <text>[[Fe-S] cluster scaffold protein carrying a second [4Fe-4S](2+) cluster] + N(6)-octanoyl-L-lysyl-[protein] + 2 oxidized [2Fe-2S]-[ferredoxin] + 2 S-adenosyl-L-methionine + 4 H(+) = [[Fe-S] cluster scaffold protein] + N(6)-[(R)-dihydrolipoyl]-L-lysyl-[protein] + 4 Fe(3+) + 2 hydrogen sulfide + 2 5'-deoxyadenosine + 2 L-methionine + 2 reduced [2Fe-2S]-[ferredoxin]</text>
        <dbReference type="Rhea" id="RHEA:16585"/>
        <dbReference type="Rhea" id="RHEA-COMP:9928"/>
        <dbReference type="Rhea" id="RHEA-COMP:10000"/>
        <dbReference type="Rhea" id="RHEA-COMP:10001"/>
        <dbReference type="Rhea" id="RHEA-COMP:10475"/>
        <dbReference type="Rhea" id="RHEA-COMP:14568"/>
        <dbReference type="Rhea" id="RHEA-COMP:14569"/>
        <dbReference type="ChEBI" id="CHEBI:15378"/>
        <dbReference type="ChEBI" id="CHEBI:17319"/>
        <dbReference type="ChEBI" id="CHEBI:29034"/>
        <dbReference type="ChEBI" id="CHEBI:29919"/>
        <dbReference type="ChEBI" id="CHEBI:33722"/>
        <dbReference type="ChEBI" id="CHEBI:33737"/>
        <dbReference type="ChEBI" id="CHEBI:33738"/>
        <dbReference type="ChEBI" id="CHEBI:57844"/>
        <dbReference type="ChEBI" id="CHEBI:59789"/>
        <dbReference type="ChEBI" id="CHEBI:78809"/>
        <dbReference type="ChEBI" id="CHEBI:83100"/>
        <dbReference type="EC" id="2.8.1.8"/>
    </reaction>
</comment>
<keyword evidence="2 8" id="KW-0808">Transferase</keyword>
<feature type="binding site" evidence="8">
    <location>
        <position position="85"/>
    </location>
    <ligand>
        <name>[4Fe-4S] cluster</name>
        <dbReference type="ChEBI" id="CHEBI:49883"/>
        <label>2</label>
        <note>4Fe-4S-S-AdoMet</note>
    </ligand>
</feature>
<dbReference type="NCBIfam" id="TIGR00510">
    <property type="entry name" value="lipA"/>
    <property type="match status" value="1"/>
</dbReference>
<dbReference type="Pfam" id="PF04055">
    <property type="entry name" value="Radical_SAM"/>
    <property type="match status" value="1"/>
</dbReference>
<comment type="pathway">
    <text evidence="8">Protein modification; protein lipoylation via endogenous pathway; protein N(6)-(lipoyl)lysine from octanoyl-[acyl-carrier-protein]: step 2/2.</text>
</comment>
<dbReference type="SMART" id="SM00729">
    <property type="entry name" value="Elp3"/>
    <property type="match status" value="1"/>
</dbReference>
<dbReference type="SFLD" id="SFLDF00271">
    <property type="entry name" value="lipoyl_synthase"/>
    <property type="match status" value="1"/>
</dbReference>
<comment type="function">
    <text evidence="8">Catalyzes the radical-mediated insertion of two sulfur atoms into the C-6 and C-8 positions of the octanoyl moiety bound to the lipoyl domains of lipoate-dependent enzymes, thereby converting the octanoylated domains into lipoylated derivatives.</text>
</comment>
<evidence type="ECO:0000256" key="7">
    <source>
        <dbReference type="ARBA" id="ARBA00047326"/>
    </source>
</evidence>
<evidence type="ECO:0000256" key="9">
    <source>
        <dbReference type="SAM" id="MobiDB-lite"/>
    </source>
</evidence>
<keyword evidence="12" id="KW-1185">Reference proteome</keyword>
<dbReference type="PANTHER" id="PTHR10949">
    <property type="entry name" value="LIPOYL SYNTHASE"/>
    <property type="match status" value="1"/>
</dbReference>